<evidence type="ECO:0000256" key="2">
    <source>
        <dbReference type="ARBA" id="ARBA00022692"/>
    </source>
</evidence>
<keyword evidence="3 5" id="KW-1133">Transmembrane helix</keyword>
<dbReference type="InterPro" id="IPR005829">
    <property type="entry name" value="Sugar_transporter_CS"/>
</dbReference>
<name>A8NA01_COPC7</name>
<evidence type="ECO:0000313" key="7">
    <source>
        <dbReference type="EMBL" id="EAU90190.2"/>
    </source>
</evidence>
<dbReference type="PROSITE" id="PS00216">
    <property type="entry name" value="SUGAR_TRANSPORT_1"/>
    <property type="match status" value="1"/>
</dbReference>
<dbReference type="eggNOG" id="KOG0255">
    <property type="taxonomic scope" value="Eukaryota"/>
</dbReference>
<evidence type="ECO:0000259" key="6">
    <source>
        <dbReference type="PROSITE" id="PS50850"/>
    </source>
</evidence>
<keyword evidence="2 5" id="KW-0812">Transmembrane</keyword>
<organism evidence="7 8">
    <name type="scientific">Coprinopsis cinerea (strain Okayama-7 / 130 / ATCC MYA-4618 / FGSC 9003)</name>
    <name type="common">Inky cap fungus</name>
    <name type="synonym">Hormographiella aspergillata</name>
    <dbReference type="NCBI Taxonomy" id="240176"/>
    <lineage>
        <taxon>Eukaryota</taxon>
        <taxon>Fungi</taxon>
        <taxon>Dikarya</taxon>
        <taxon>Basidiomycota</taxon>
        <taxon>Agaricomycotina</taxon>
        <taxon>Agaricomycetes</taxon>
        <taxon>Agaricomycetidae</taxon>
        <taxon>Agaricales</taxon>
        <taxon>Agaricineae</taxon>
        <taxon>Psathyrellaceae</taxon>
        <taxon>Coprinopsis</taxon>
    </lineage>
</organism>
<dbReference type="HOGENOM" id="CLU_008455_11_4_1"/>
<keyword evidence="8" id="KW-1185">Reference proteome</keyword>
<dbReference type="OrthoDB" id="5376138at2759"/>
<dbReference type="InterPro" id="IPR020846">
    <property type="entry name" value="MFS_dom"/>
</dbReference>
<feature type="transmembrane region" description="Helical" evidence="5">
    <location>
        <begin position="259"/>
        <end position="279"/>
    </location>
</feature>
<evidence type="ECO:0000256" key="3">
    <source>
        <dbReference type="ARBA" id="ARBA00022989"/>
    </source>
</evidence>
<feature type="transmembrane region" description="Helical" evidence="5">
    <location>
        <begin position="334"/>
        <end position="356"/>
    </location>
</feature>
<dbReference type="GO" id="GO:0042908">
    <property type="term" value="P:xenobiotic transport"/>
    <property type="evidence" value="ECO:0007669"/>
    <property type="project" value="UniProtKB-ARBA"/>
</dbReference>
<dbReference type="Gene3D" id="1.20.1250.20">
    <property type="entry name" value="MFS general substrate transporter like domains"/>
    <property type="match status" value="1"/>
</dbReference>
<feature type="transmembrane region" description="Helical" evidence="5">
    <location>
        <begin position="101"/>
        <end position="125"/>
    </location>
</feature>
<dbReference type="GO" id="GO:0140115">
    <property type="term" value="P:export across plasma membrane"/>
    <property type="evidence" value="ECO:0007669"/>
    <property type="project" value="UniProtKB-ARBA"/>
</dbReference>
<feature type="transmembrane region" description="Helical" evidence="5">
    <location>
        <begin position="435"/>
        <end position="468"/>
    </location>
</feature>
<dbReference type="GeneID" id="6008131"/>
<dbReference type="PROSITE" id="PS50850">
    <property type="entry name" value="MFS"/>
    <property type="match status" value="1"/>
</dbReference>
<dbReference type="PANTHER" id="PTHR23502">
    <property type="entry name" value="MAJOR FACILITATOR SUPERFAMILY"/>
    <property type="match status" value="1"/>
</dbReference>
<feature type="transmembrane region" description="Helical" evidence="5">
    <location>
        <begin position="368"/>
        <end position="390"/>
    </location>
</feature>
<dbReference type="InterPro" id="IPR011701">
    <property type="entry name" value="MFS"/>
</dbReference>
<dbReference type="InterPro" id="IPR036259">
    <property type="entry name" value="MFS_trans_sf"/>
</dbReference>
<comment type="subcellular location">
    <subcellularLocation>
        <location evidence="1">Membrane</location>
        <topology evidence="1">Multi-pass membrane protein</topology>
    </subcellularLocation>
</comment>
<feature type="transmembrane region" description="Helical" evidence="5">
    <location>
        <begin position="198"/>
        <end position="219"/>
    </location>
</feature>
<protein>
    <submittedName>
        <fullName evidence="7">Drug transporter</fullName>
    </submittedName>
</protein>
<dbReference type="OMA" id="NIMALIF"/>
<evidence type="ECO:0000256" key="4">
    <source>
        <dbReference type="ARBA" id="ARBA00023136"/>
    </source>
</evidence>
<dbReference type="GO" id="GO:0022857">
    <property type="term" value="F:transmembrane transporter activity"/>
    <property type="evidence" value="ECO:0007669"/>
    <property type="project" value="InterPro"/>
</dbReference>
<dbReference type="VEuPathDB" id="FungiDB:CC1G_05728"/>
<reference evidence="7 8" key="1">
    <citation type="journal article" date="2010" name="Proc. Natl. Acad. Sci. U.S.A.">
        <title>Insights into evolution of multicellular fungi from the assembled chromosomes of the mushroom Coprinopsis cinerea (Coprinus cinereus).</title>
        <authorList>
            <person name="Stajich J.E."/>
            <person name="Wilke S.K."/>
            <person name="Ahren D."/>
            <person name="Au C.H."/>
            <person name="Birren B.W."/>
            <person name="Borodovsky M."/>
            <person name="Burns C."/>
            <person name="Canback B."/>
            <person name="Casselton L.A."/>
            <person name="Cheng C.K."/>
            <person name="Deng J."/>
            <person name="Dietrich F.S."/>
            <person name="Fargo D.C."/>
            <person name="Farman M.L."/>
            <person name="Gathman A.C."/>
            <person name="Goldberg J."/>
            <person name="Guigo R."/>
            <person name="Hoegger P.J."/>
            <person name="Hooker J.B."/>
            <person name="Huggins A."/>
            <person name="James T.Y."/>
            <person name="Kamada T."/>
            <person name="Kilaru S."/>
            <person name="Kodira C."/>
            <person name="Kues U."/>
            <person name="Kupfer D."/>
            <person name="Kwan H.S."/>
            <person name="Lomsadze A."/>
            <person name="Li W."/>
            <person name="Lilly W.W."/>
            <person name="Ma L.J."/>
            <person name="Mackey A.J."/>
            <person name="Manning G."/>
            <person name="Martin F."/>
            <person name="Muraguchi H."/>
            <person name="Natvig D.O."/>
            <person name="Palmerini H."/>
            <person name="Ramesh M.A."/>
            <person name="Rehmeyer C.J."/>
            <person name="Roe B.A."/>
            <person name="Shenoy N."/>
            <person name="Stanke M."/>
            <person name="Ter-Hovhannisyan V."/>
            <person name="Tunlid A."/>
            <person name="Velagapudi R."/>
            <person name="Vision T.J."/>
            <person name="Zeng Q."/>
            <person name="Zolan M.E."/>
            <person name="Pukkila P.J."/>
        </authorList>
    </citation>
    <scope>NUCLEOTIDE SEQUENCE [LARGE SCALE GENOMIC DNA]</scope>
    <source>
        <strain evidence="8">Okayama-7 / 130 / ATCC MYA-4618 / FGSC 9003</strain>
    </source>
</reference>
<evidence type="ECO:0000313" key="8">
    <source>
        <dbReference type="Proteomes" id="UP000001861"/>
    </source>
</evidence>
<dbReference type="InParanoid" id="A8NA01"/>
<dbReference type="SUPFAM" id="SSF103473">
    <property type="entry name" value="MFS general substrate transporter"/>
    <property type="match status" value="1"/>
</dbReference>
<feature type="transmembrane region" description="Helical" evidence="5">
    <location>
        <begin position="226"/>
        <end position="247"/>
    </location>
</feature>
<dbReference type="AlphaFoldDB" id="A8NA01"/>
<evidence type="ECO:0000256" key="5">
    <source>
        <dbReference type="SAM" id="Phobius"/>
    </source>
</evidence>
<dbReference type="Pfam" id="PF07690">
    <property type="entry name" value="MFS_1"/>
    <property type="match status" value="1"/>
</dbReference>
<feature type="transmembrane region" description="Helical" evidence="5">
    <location>
        <begin position="410"/>
        <end position="429"/>
    </location>
</feature>
<sequence>MTGPRSTHSFENLPANAGVPAIVVTSIEASPCPAQRGESQGSELADPSFLGKRERDWVERIDDSGLGTPDSVTVTGDSVLYVEFTANDSRDPQNFSQKKKWLITLIACFTTFVSSSTTTAYNMGFPSMMRDLNATDFQATVGLAVWSLGYAVVPLVTAPFSEELGRRPVYIGSMLAFFLCYIPIACATNIYAVQGLRFLQGAVGSTGAIMVGGTIADIWAPEDRNLPMSLFSFMVIGSNGLGALFGGWIEYNESLQWRWIQWTLMIICGVCTLLLPLMGETRSSVILTKIARRRRKETGDKRYRALAEVERESLSDMIKISCTRPLRLLFTEPIVAGFSIWVGFAWGVLYCFVESISSVFQDLHQFHLGQIGSVFAALTVGALLGFVLNVFVQERLYRIHHPRRDVEARLFSACLAGIIFPLSMVIYALSCSSSVHWMGLVVGISLFSCSAYLIYVASFTYIVDWYVLARTHSDHRD</sequence>
<feature type="transmembrane region" description="Helical" evidence="5">
    <location>
        <begin position="169"/>
        <end position="192"/>
    </location>
</feature>
<evidence type="ECO:0000256" key="1">
    <source>
        <dbReference type="ARBA" id="ARBA00004141"/>
    </source>
</evidence>
<feature type="transmembrane region" description="Helical" evidence="5">
    <location>
        <begin position="137"/>
        <end position="157"/>
    </location>
</feature>
<dbReference type="KEGG" id="cci:CC1G_05728"/>
<comment type="caution">
    <text evidence="7">The sequence shown here is derived from an EMBL/GenBank/DDBJ whole genome shotgun (WGS) entry which is preliminary data.</text>
</comment>
<dbReference type="PANTHER" id="PTHR23502:SF134">
    <property type="entry name" value="MAJOR FACILITATOR SUPERFAMILY (MFS) PROFILE DOMAIN-CONTAINING PROTEIN-RELATED"/>
    <property type="match status" value="1"/>
</dbReference>
<proteinExistence type="predicted"/>
<feature type="domain" description="Major facilitator superfamily (MFS) profile" evidence="6">
    <location>
        <begin position="103"/>
        <end position="477"/>
    </location>
</feature>
<keyword evidence="4 5" id="KW-0472">Membrane</keyword>
<dbReference type="EMBL" id="AACS02000007">
    <property type="protein sequence ID" value="EAU90190.2"/>
    <property type="molecule type" value="Genomic_DNA"/>
</dbReference>
<dbReference type="RefSeq" id="XP_001831657.2">
    <property type="nucleotide sequence ID" value="XM_001831605.2"/>
</dbReference>
<gene>
    <name evidence="7" type="ORF">CC1G_05728</name>
</gene>
<accession>A8NA01</accession>
<dbReference type="GO" id="GO:0005886">
    <property type="term" value="C:plasma membrane"/>
    <property type="evidence" value="ECO:0007669"/>
    <property type="project" value="TreeGrafter"/>
</dbReference>
<dbReference type="Proteomes" id="UP000001861">
    <property type="component" value="Unassembled WGS sequence"/>
</dbReference>